<keyword evidence="3 6" id="KW-0808">Transferase</keyword>
<accession>A0ABT2WLB1</accession>
<dbReference type="SUPFAM" id="SSF52777">
    <property type="entry name" value="CoA-dependent acyltransferases"/>
    <property type="match status" value="1"/>
</dbReference>
<evidence type="ECO:0000313" key="10">
    <source>
        <dbReference type="Proteomes" id="UP001208656"/>
    </source>
</evidence>
<dbReference type="Gene3D" id="3.30.559.10">
    <property type="entry name" value="Chloramphenicol acetyltransferase-like domain"/>
    <property type="match status" value="1"/>
</dbReference>
<dbReference type="Pfam" id="PF00198">
    <property type="entry name" value="2-oxoacid_dh"/>
    <property type="match status" value="1"/>
</dbReference>
<dbReference type="InterPro" id="IPR001078">
    <property type="entry name" value="2-oxoacid_DH_actylTfrase"/>
</dbReference>
<dbReference type="PANTHER" id="PTHR43178">
    <property type="entry name" value="DIHYDROLIPOAMIDE ACETYLTRANSFERASE COMPONENT OF PYRUVATE DEHYDROGENASE COMPLEX"/>
    <property type="match status" value="1"/>
</dbReference>
<evidence type="ECO:0000256" key="2">
    <source>
        <dbReference type="ARBA" id="ARBA00007317"/>
    </source>
</evidence>
<keyword evidence="5 6" id="KW-0012">Acyltransferase</keyword>
<name>A0ABT2WLB1_9BACI</name>
<dbReference type="InterPro" id="IPR023213">
    <property type="entry name" value="CAT-like_dom_sf"/>
</dbReference>
<reference evidence="9 10" key="1">
    <citation type="submission" date="2022-10" db="EMBL/GenBank/DDBJ databases">
        <title>Description of Fervidibacillus gen. nov. in the family Fervidibacillaceae fam. nov. with two species, Fervidibacillus albus sp. nov., and Fervidibacillus halotolerans sp. nov., isolated from tidal flat sediments.</title>
        <authorList>
            <person name="Kwon K.K."/>
            <person name="Yang S.-H."/>
        </authorList>
    </citation>
    <scope>NUCLEOTIDE SEQUENCE [LARGE SCALE GENOMIC DNA]</scope>
    <source>
        <strain evidence="9 10">DSM 23332</strain>
    </source>
</reference>
<keyword evidence="4 6" id="KW-0450">Lipoyl</keyword>
<comment type="caution">
    <text evidence="9">The sequence shown here is derived from an EMBL/GenBank/DDBJ whole genome shotgun (WGS) entry which is preliminary data.</text>
</comment>
<dbReference type="Gene3D" id="4.10.320.10">
    <property type="entry name" value="E3-binding domain"/>
    <property type="match status" value="1"/>
</dbReference>
<evidence type="ECO:0000256" key="5">
    <source>
        <dbReference type="ARBA" id="ARBA00023315"/>
    </source>
</evidence>
<comment type="similarity">
    <text evidence="2 6">Belongs to the 2-oxoacid dehydrogenase family.</text>
</comment>
<dbReference type="InterPro" id="IPR011053">
    <property type="entry name" value="Single_hybrid_motif"/>
</dbReference>
<dbReference type="EMBL" id="JAOUSE010000029">
    <property type="protein sequence ID" value="MCU9594782.1"/>
    <property type="molecule type" value="Genomic_DNA"/>
</dbReference>
<sequence length="413" mass="46687">MIAVKLHDIGEGMTEGEILKYYVKPGDYVKADQPLLEVQTDKMVAELPAPTEGTVKEIIIKEGTTVEVGTTLLYIEAKKKEIQNKQVVSVANEKIKTEIKEMVPFEQKQIFYTPHRRVLATPYTRKIARDNNINIEEVPASDPSGRVTEEDVYRYIEQKRNSTKTIPQKTKSLSNEETIQQTSLIEEIALNPIRKKISKKMTKSIFTIPHVTSFDEINMTKLMNMRKELKDSGYSISVAAFLIKALVIALKDFPVFNAELDDKNEKLHVKKYYNIGIAVDTTEGLLVPVIHNADKKSIQFIHDEIKRLNEQARNGKLKIDDMKDSTFTVSNVGPLGSTGATPIINYPETALIAFHKTKKMPIVSKNDEIIVAQMMNVSLSFDHRVADGATAVNFINRFKELVEEPNILLLELI</sequence>
<dbReference type="InterPro" id="IPR004167">
    <property type="entry name" value="PSBD"/>
</dbReference>
<feature type="domain" description="Peripheral subunit-binding (PSBD)" evidence="8">
    <location>
        <begin position="119"/>
        <end position="156"/>
    </location>
</feature>
<gene>
    <name evidence="9" type="ORF">OEV82_10070</name>
</gene>
<dbReference type="EC" id="2.3.1.-" evidence="6"/>
<evidence type="ECO:0000256" key="6">
    <source>
        <dbReference type="RuleBase" id="RU003423"/>
    </source>
</evidence>
<dbReference type="InterPro" id="IPR000089">
    <property type="entry name" value="Biotin_lipoyl"/>
</dbReference>
<organism evidence="9 10">
    <name type="scientific">Pallidibacillus thermolactis</name>
    <dbReference type="NCBI Taxonomy" id="251051"/>
    <lineage>
        <taxon>Bacteria</taxon>
        <taxon>Bacillati</taxon>
        <taxon>Bacillota</taxon>
        <taxon>Bacilli</taxon>
        <taxon>Bacillales</taxon>
        <taxon>Bacillaceae</taxon>
        <taxon>Pallidibacillus</taxon>
    </lineage>
</organism>
<dbReference type="Pfam" id="PF00364">
    <property type="entry name" value="Biotin_lipoyl"/>
    <property type="match status" value="1"/>
</dbReference>
<dbReference type="PANTHER" id="PTHR43178:SF5">
    <property type="entry name" value="LIPOAMIDE ACYLTRANSFERASE COMPONENT OF BRANCHED-CHAIN ALPHA-KETO ACID DEHYDROGENASE COMPLEX, MITOCHONDRIAL"/>
    <property type="match status" value="1"/>
</dbReference>
<evidence type="ECO:0000256" key="3">
    <source>
        <dbReference type="ARBA" id="ARBA00022679"/>
    </source>
</evidence>
<dbReference type="Gene3D" id="2.40.50.100">
    <property type="match status" value="1"/>
</dbReference>
<dbReference type="Pfam" id="PF02817">
    <property type="entry name" value="E3_binding"/>
    <property type="match status" value="1"/>
</dbReference>
<comment type="cofactor">
    <cofactor evidence="1 6">
        <name>(R)-lipoate</name>
        <dbReference type="ChEBI" id="CHEBI:83088"/>
    </cofactor>
</comment>
<dbReference type="PROSITE" id="PS50968">
    <property type="entry name" value="BIOTINYL_LIPOYL"/>
    <property type="match status" value="1"/>
</dbReference>
<evidence type="ECO:0000259" key="7">
    <source>
        <dbReference type="PROSITE" id="PS50968"/>
    </source>
</evidence>
<proteinExistence type="inferred from homology"/>
<dbReference type="SUPFAM" id="SSF47005">
    <property type="entry name" value="Peripheral subunit-binding domain of 2-oxo acid dehydrogenase complex"/>
    <property type="match status" value="1"/>
</dbReference>
<dbReference type="CDD" id="cd06849">
    <property type="entry name" value="lipoyl_domain"/>
    <property type="match status" value="1"/>
</dbReference>
<keyword evidence="10" id="KW-1185">Reference proteome</keyword>
<protein>
    <recommendedName>
        <fullName evidence="6">Dihydrolipoamide acetyltransferase component of pyruvate dehydrogenase complex</fullName>
        <ecNumber evidence="6">2.3.1.-</ecNumber>
    </recommendedName>
</protein>
<dbReference type="Proteomes" id="UP001208656">
    <property type="component" value="Unassembled WGS sequence"/>
</dbReference>
<dbReference type="InterPro" id="IPR036625">
    <property type="entry name" value="E3-bd_dom_sf"/>
</dbReference>
<dbReference type="PROSITE" id="PS51826">
    <property type="entry name" value="PSBD"/>
    <property type="match status" value="1"/>
</dbReference>
<dbReference type="SUPFAM" id="SSF51230">
    <property type="entry name" value="Single hybrid motif"/>
    <property type="match status" value="1"/>
</dbReference>
<feature type="domain" description="Lipoyl-binding" evidence="7">
    <location>
        <begin position="1"/>
        <end position="76"/>
    </location>
</feature>
<dbReference type="RefSeq" id="WP_263061792.1">
    <property type="nucleotide sequence ID" value="NZ_JAOUSE010000029.1"/>
</dbReference>
<dbReference type="InterPro" id="IPR050743">
    <property type="entry name" value="2-oxoacid_DH_E2_comp"/>
</dbReference>
<evidence type="ECO:0000259" key="8">
    <source>
        <dbReference type="PROSITE" id="PS51826"/>
    </source>
</evidence>
<evidence type="ECO:0000313" key="9">
    <source>
        <dbReference type="EMBL" id="MCU9594782.1"/>
    </source>
</evidence>
<evidence type="ECO:0000256" key="1">
    <source>
        <dbReference type="ARBA" id="ARBA00001938"/>
    </source>
</evidence>
<evidence type="ECO:0000256" key="4">
    <source>
        <dbReference type="ARBA" id="ARBA00022823"/>
    </source>
</evidence>